<dbReference type="GO" id="GO:0006742">
    <property type="term" value="P:NADP+ catabolic process"/>
    <property type="evidence" value="ECO:0007669"/>
    <property type="project" value="TreeGrafter"/>
</dbReference>
<evidence type="ECO:0000313" key="9">
    <source>
        <dbReference type="EMBL" id="PXV64949.1"/>
    </source>
</evidence>
<evidence type="ECO:0000256" key="3">
    <source>
        <dbReference type="ARBA" id="ARBA00009595"/>
    </source>
</evidence>
<dbReference type="InterPro" id="IPR015797">
    <property type="entry name" value="NUDIX_hydrolase-like_dom_sf"/>
</dbReference>
<comment type="cofactor">
    <cofactor evidence="1">
        <name>Mg(2+)</name>
        <dbReference type="ChEBI" id="CHEBI:18420"/>
    </cofactor>
</comment>
<evidence type="ECO:0000256" key="7">
    <source>
        <dbReference type="ARBA" id="ARBA00023679"/>
    </source>
</evidence>
<organism evidence="9 10">
    <name type="scientific">Sinimarinibacterium flocculans</name>
    <dbReference type="NCBI Taxonomy" id="985250"/>
    <lineage>
        <taxon>Bacteria</taxon>
        <taxon>Pseudomonadati</taxon>
        <taxon>Pseudomonadota</taxon>
        <taxon>Gammaproteobacteria</taxon>
        <taxon>Nevskiales</taxon>
        <taxon>Nevskiaceae</taxon>
        <taxon>Sinimarinibacterium</taxon>
    </lineage>
</organism>
<dbReference type="PANTHER" id="PTHR42904">
    <property type="entry name" value="NUDIX HYDROLASE, NUDC SUBFAMILY"/>
    <property type="match status" value="1"/>
</dbReference>
<comment type="caution">
    <text evidence="9">The sequence shown here is derived from an EMBL/GenBank/DDBJ whole genome shotgun (WGS) entry which is preliminary data.</text>
</comment>
<dbReference type="GO" id="GO:0035529">
    <property type="term" value="F:NADH pyrophosphatase activity"/>
    <property type="evidence" value="ECO:0007669"/>
    <property type="project" value="TreeGrafter"/>
</dbReference>
<dbReference type="PROSITE" id="PS51462">
    <property type="entry name" value="NUDIX"/>
    <property type="match status" value="1"/>
</dbReference>
<dbReference type="EMBL" id="QICN01000011">
    <property type="protein sequence ID" value="PXV64949.1"/>
    <property type="molecule type" value="Genomic_DNA"/>
</dbReference>
<evidence type="ECO:0000256" key="1">
    <source>
        <dbReference type="ARBA" id="ARBA00001946"/>
    </source>
</evidence>
<evidence type="ECO:0000256" key="4">
    <source>
        <dbReference type="ARBA" id="ARBA00022723"/>
    </source>
</evidence>
<name>A0A318EBV7_9GAMM</name>
<dbReference type="OrthoDB" id="9791656at2"/>
<dbReference type="Gene3D" id="3.90.79.10">
    <property type="entry name" value="Nucleoside Triphosphate Pyrophosphohydrolase"/>
    <property type="match status" value="1"/>
</dbReference>
<dbReference type="Pfam" id="PF00293">
    <property type="entry name" value="NUDIX"/>
    <property type="match status" value="1"/>
</dbReference>
<keyword evidence="5" id="KW-0378">Hydrolase</keyword>
<dbReference type="InterPro" id="IPR020084">
    <property type="entry name" value="NUDIX_hydrolase_CS"/>
</dbReference>
<dbReference type="InterPro" id="IPR050241">
    <property type="entry name" value="NAD-cap_RNA_hydrolase_NudC"/>
</dbReference>
<protein>
    <submittedName>
        <fullName evidence="9">NUDIX domain-containing protein</fullName>
    </submittedName>
</protein>
<dbReference type="AlphaFoldDB" id="A0A318EBV7"/>
<proteinExistence type="inferred from homology"/>
<feature type="domain" description="Nudix hydrolase" evidence="8">
    <location>
        <begin position="40"/>
        <end position="160"/>
    </location>
</feature>
<keyword evidence="4" id="KW-0479">Metal-binding</keyword>
<keyword evidence="10" id="KW-1185">Reference proteome</keyword>
<accession>A0A318EBV7</accession>
<evidence type="ECO:0000256" key="5">
    <source>
        <dbReference type="ARBA" id="ARBA00022801"/>
    </source>
</evidence>
<comment type="similarity">
    <text evidence="3">Belongs to the Nudix hydrolase family. NudC subfamily.</text>
</comment>
<dbReference type="Proteomes" id="UP000248330">
    <property type="component" value="Unassembled WGS sequence"/>
</dbReference>
<comment type="cofactor">
    <cofactor evidence="2">
        <name>Zn(2+)</name>
        <dbReference type="ChEBI" id="CHEBI:29105"/>
    </cofactor>
</comment>
<dbReference type="PANTHER" id="PTHR42904:SF6">
    <property type="entry name" value="NAD-CAPPED RNA HYDROLASE NUDT12"/>
    <property type="match status" value="1"/>
</dbReference>
<keyword evidence="6" id="KW-0460">Magnesium</keyword>
<sequence length="176" mass="20055">MTTIYRYCPRCAQALQPRAEGGFPRQACPDTQCGFVWWDNPTPVVAAVVEHDGEVILARNKLWTYRFFGLVTGFLERNEIPHEAVLREVEEELGLKGDTATLIGHYTFERMNQLIIAYHVPASGEVRLGEELAEYIRVAPQQARYWPAATGLALRDWLRARGFDPQPIEMPARPRS</sequence>
<evidence type="ECO:0000256" key="6">
    <source>
        <dbReference type="ARBA" id="ARBA00022842"/>
    </source>
</evidence>
<gene>
    <name evidence="9" type="ORF">C8D93_111121</name>
</gene>
<reference evidence="9 10" key="1">
    <citation type="submission" date="2018-04" db="EMBL/GenBank/DDBJ databases">
        <title>Genomic Encyclopedia of Type Strains, Phase IV (KMG-IV): sequencing the most valuable type-strain genomes for metagenomic binning, comparative biology and taxonomic classification.</title>
        <authorList>
            <person name="Goeker M."/>
        </authorList>
    </citation>
    <scope>NUCLEOTIDE SEQUENCE [LARGE SCALE GENOMIC DNA]</scope>
    <source>
        <strain evidence="9 10">DSM 104150</strain>
    </source>
</reference>
<dbReference type="GO" id="GO:0046872">
    <property type="term" value="F:metal ion binding"/>
    <property type="evidence" value="ECO:0007669"/>
    <property type="project" value="UniProtKB-KW"/>
</dbReference>
<dbReference type="PROSITE" id="PS00893">
    <property type="entry name" value="NUDIX_BOX"/>
    <property type="match status" value="1"/>
</dbReference>
<evidence type="ECO:0000313" key="10">
    <source>
        <dbReference type="Proteomes" id="UP000248330"/>
    </source>
</evidence>
<comment type="catalytic activity">
    <reaction evidence="7">
        <text>a 5'-end NAD(+)-phospho-ribonucleoside in mRNA + H2O = a 5'-end phospho-adenosine-phospho-ribonucleoside in mRNA + beta-nicotinamide D-ribonucleotide + 2 H(+)</text>
        <dbReference type="Rhea" id="RHEA:60876"/>
        <dbReference type="Rhea" id="RHEA-COMP:15698"/>
        <dbReference type="Rhea" id="RHEA-COMP:15719"/>
        <dbReference type="ChEBI" id="CHEBI:14649"/>
        <dbReference type="ChEBI" id="CHEBI:15377"/>
        <dbReference type="ChEBI" id="CHEBI:15378"/>
        <dbReference type="ChEBI" id="CHEBI:144029"/>
        <dbReference type="ChEBI" id="CHEBI:144051"/>
    </reaction>
    <physiologicalReaction direction="left-to-right" evidence="7">
        <dbReference type="Rhea" id="RHEA:60877"/>
    </physiologicalReaction>
</comment>
<dbReference type="GO" id="GO:0005829">
    <property type="term" value="C:cytosol"/>
    <property type="evidence" value="ECO:0007669"/>
    <property type="project" value="TreeGrafter"/>
</dbReference>
<evidence type="ECO:0000259" key="8">
    <source>
        <dbReference type="PROSITE" id="PS51462"/>
    </source>
</evidence>
<dbReference type="GO" id="GO:0019677">
    <property type="term" value="P:NAD+ catabolic process"/>
    <property type="evidence" value="ECO:0007669"/>
    <property type="project" value="TreeGrafter"/>
</dbReference>
<dbReference type="InterPro" id="IPR000086">
    <property type="entry name" value="NUDIX_hydrolase_dom"/>
</dbReference>
<dbReference type="SUPFAM" id="SSF55811">
    <property type="entry name" value="Nudix"/>
    <property type="match status" value="1"/>
</dbReference>
<dbReference type="RefSeq" id="WP_110266494.1">
    <property type="nucleotide sequence ID" value="NZ_CAKZQT010000005.1"/>
</dbReference>
<evidence type="ECO:0000256" key="2">
    <source>
        <dbReference type="ARBA" id="ARBA00001947"/>
    </source>
</evidence>